<feature type="disulfide bond" evidence="4">
    <location>
        <begin position="74"/>
        <end position="83"/>
    </location>
</feature>
<organism evidence="7">
    <name type="scientific">Aureococcus anophagefferens</name>
    <name type="common">Harmful bloom alga</name>
    <dbReference type="NCBI Taxonomy" id="44056"/>
    <lineage>
        <taxon>Eukaryota</taxon>
        <taxon>Sar</taxon>
        <taxon>Stramenopiles</taxon>
        <taxon>Ochrophyta</taxon>
        <taxon>Pelagophyceae</taxon>
        <taxon>Pelagomonadales</taxon>
        <taxon>Pelagomonadaceae</taxon>
        <taxon>Aureococcus</taxon>
    </lineage>
</organism>
<dbReference type="SMART" id="SM00181">
    <property type="entry name" value="EGF"/>
    <property type="match status" value="3"/>
</dbReference>
<feature type="non-terminal residue" evidence="6">
    <location>
        <position position="1"/>
    </location>
</feature>
<reference evidence="6 7" key="1">
    <citation type="journal article" date="2011" name="Proc. Natl. Acad. Sci. U.S.A.">
        <title>Niche of harmful alga Aureococcus anophagefferens revealed through ecogenomics.</title>
        <authorList>
            <person name="Gobler C.J."/>
            <person name="Berry D.L."/>
            <person name="Dyhrman S.T."/>
            <person name="Wilhelm S.W."/>
            <person name="Salamov A."/>
            <person name="Lobanov A.V."/>
            <person name="Zhang Y."/>
            <person name="Collier J.L."/>
            <person name="Wurch L.L."/>
            <person name="Kustka A.B."/>
            <person name="Dill B.D."/>
            <person name="Shah M."/>
            <person name="VerBerkmoes N.C."/>
            <person name="Kuo A."/>
            <person name="Terry A."/>
            <person name="Pangilinan J."/>
            <person name="Lindquist E.A."/>
            <person name="Lucas S."/>
            <person name="Paulsen I.T."/>
            <person name="Hattenrath-Lehmann T.K."/>
            <person name="Talmage S.C."/>
            <person name="Walker E.A."/>
            <person name="Koch F."/>
            <person name="Burson A.M."/>
            <person name="Marcoval M.A."/>
            <person name="Tang Y.Z."/>
            <person name="Lecleir G.R."/>
            <person name="Coyne K.J."/>
            <person name="Berg G.M."/>
            <person name="Bertrand E.M."/>
            <person name="Saito M.A."/>
            <person name="Gladyshev V.N."/>
            <person name="Grigoriev I.V."/>
        </authorList>
    </citation>
    <scope>NUCLEOTIDE SEQUENCE [LARGE SCALE GENOMIC DNA]</scope>
    <source>
        <strain evidence="7">CCMP 1984</strain>
    </source>
</reference>
<evidence type="ECO:0000256" key="4">
    <source>
        <dbReference type="PROSITE-ProRule" id="PRU00076"/>
    </source>
</evidence>
<evidence type="ECO:0000313" key="6">
    <source>
        <dbReference type="EMBL" id="EGB03784.1"/>
    </source>
</evidence>
<keyword evidence="1 4" id="KW-0245">EGF-like domain</keyword>
<feature type="non-terminal residue" evidence="6">
    <location>
        <position position="181"/>
    </location>
</feature>
<evidence type="ECO:0000313" key="7">
    <source>
        <dbReference type="Proteomes" id="UP000002729"/>
    </source>
</evidence>
<dbReference type="PROSITE" id="PS00022">
    <property type="entry name" value="EGF_1"/>
    <property type="match status" value="2"/>
</dbReference>
<dbReference type="Proteomes" id="UP000002729">
    <property type="component" value="Unassembled WGS sequence"/>
</dbReference>
<dbReference type="PANTHER" id="PTHR11219:SF69">
    <property type="entry name" value="TENEURIN-A"/>
    <property type="match status" value="1"/>
</dbReference>
<accession>F0YM85</accession>
<feature type="domain" description="EGF-like" evidence="5">
    <location>
        <begin position="51"/>
        <end position="84"/>
    </location>
</feature>
<evidence type="ECO:0000259" key="5">
    <source>
        <dbReference type="PROSITE" id="PS50026"/>
    </source>
</evidence>
<dbReference type="GeneID" id="20218523"/>
<feature type="disulfide bond" evidence="4">
    <location>
        <begin position="20"/>
        <end position="29"/>
    </location>
</feature>
<keyword evidence="3 4" id="KW-1015">Disulfide bond</keyword>
<protein>
    <recommendedName>
        <fullName evidence="5">EGF-like domain-containing protein</fullName>
    </recommendedName>
</protein>
<dbReference type="PRINTS" id="PR00011">
    <property type="entry name" value="EGFLAMININ"/>
</dbReference>
<evidence type="ECO:0000256" key="2">
    <source>
        <dbReference type="ARBA" id="ARBA00022737"/>
    </source>
</evidence>
<dbReference type="AlphaFoldDB" id="F0YM85"/>
<sequence length="181" mass="19522">CPNLCSGRGWCDSGDRRCQCYAGYTGADCSLRTCPSGPAWADEADAITESDVAHSSIECSRRGLCETSSGKCICAEGWEGAACERKSCPNECSLNGRCVSMKYFATTPYENVWDATMLYGCLCDEGFYGFDCSLRMCPSGDDPMTLMGQTEKQHLTGFGYCDSVTYTCSCQDGYSGADCSL</sequence>
<comment type="caution">
    <text evidence="4">Lacks conserved residue(s) required for the propagation of feature annotation.</text>
</comment>
<dbReference type="EMBL" id="GL833161">
    <property type="protein sequence ID" value="EGB03784.1"/>
    <property type="molecule type" value="Genomic_DNA"/>
</dbReference>
<dbReference type="InParanoid" id="F0YM85"/>
<dbReference type="InterPro" id="IPR000742">
    <property type="entry name" value="EGF"/>
</dbReference>
<dbReference type="Gene3D" id="2.10.25.10">
    <property type="entry name" value="Laminin"/>
    <property type="match status" value="2"/>
</dbReference>
<keyword evidence="2" id="KW-0677">Repeat</keyword>
<evidence type="ECO:0000256" key="3">
    <source>
        <dbReference type="ARBA" id="ARBA00023157"/>
    </source>
</evidence>
<dbReference type="Pfam" id="PF00053">
    <property type="entry name" value="EGF_laminin"/>
    <property type="match status" value="1"/>
</dbReference>
<dbReference type="KEGG" id="aaf:AURANDRAFT_15598"/>
<dbReference type="Pfam" id="PF23106">
    <property type="entry name" value="EGF_Teneurin"/>
    <property type="match status" value="2"/>
</dbReference>
<name>F0YM85_AURAN</name>
<feature type="domain" description="EGF-like" evidence="5">
    <location>
        <begin position="1"/>
        <end position="30"/>
    </location>
</feature>
<dbReference type="RefSeq" id="XP_009041514.1">
    <property type="nucleotide sequence ID" value="XM_009043266.1"/>
</dbReference>
<proteinExistence type="predicted"/>
<dbReference type="PROSITE" id="PS50026">
    <property type="entry name" value="EGF_3"/>
    <property type="match status" value="2"/>
</dbReference>
<dbReference type="InterPro" id="IPR002049">
    <property type="entry name" value="LE_dom"/>
</dbReference>
<dbReference type="PROSITE" id="PS01186">
    <property type="entry name" value="EGF_2"/>
    <property type="match status" value="2"/>
</dbReference>
<dbReference type="PANTHER" id="PTHR11219">
    <property type="entry name" value="TENEURIN AND N-ACETYLGLUCOSAMINE-1-PHOSPHODIESTER ALPHA-N-ACETYLGLUCOSAMINIDASE"/>
    <property type="match status" value="1"/>
</dbReference>
<feature type="disulfide bond" evidence="4">
    <location>
        <begin position="1"/>
        <end position="11"/>
    </location>
</feature>
<dbReference type="OrthoDB" id="442731at2759"/>
<keyword evidence="7" id="KW-1185">Reference proteome</keyword>
<dbReference type="InterPro" id="IPR051216">
    <property type="entry name" value="Teneurin"/>
</dbReference>
<evidence type="ECO:0000256" key="1">
    <source>
        <dbReference type="ARBA" id="ARBA00022536"/>
    </source>
</evidence>
<dbReference type="Gene3D" id="2.170.300.10">
    <property type="entry name" value="Tie2 ligand-binding domain superfamily"/>
    <property type="match status" value="1"/>
</dbReference>
<dbReference type="OMA" id="CACHRNG"/>
<gene>
    <name evidence="6" type="ORF">AURANDRAFT_15598</name>
</gene>
<dbReference type="eggNOG" id="KOG1225">
    <property type="taxonomic scope" value="Eukaryota"/>
</dbReference>